<dbReference type="InterPro" id="IPR050196">
    <property type="entry name" value="Cytochrome_P450_Monoox"/>
</dbReference>
<dbReference type="AlphaFoldDB" id="A0A3N1D6K6"/>
<comment type="caution">
    <text evidence="7">The sequence shown here is derived from an EMBL/GenBank/DDBJ whole genome shotgun (WGS) entry which is preliminary data.</text>
</comment>
<evidence type="ECO:0000313" key="7">
    <source>
        <dbReference type="EMBL" id="ROO89167.1"/>
    </source>
</evidence>
<dbReference type="PANTHER" id="PTHR24291">
    <property type="entry name" value="CYTOCHROME P450 FAMILY 4"/>
    <property type="match status" value="1"/>
</dbReference>
<dbReference type="OrthoDB" id="7376058at2"/>
<protein>
    <submittedName>
        <fullName evidence="7">Cytochrome P450</fullName>
    </submittedName>
</protein>
<dbReference type="PANTHER" id="PTHR24291:SF50">
    <property type="entry name" value="BIFUNCTIONAL ALBAFLAVENONE MONOOXYGENASE_TERPENE SYNTHASE"/>
    <property type="match status" value="1"/>
</dbReference>
<proteinExistence type="inferred from homology"/>
<evidence type="ECO:0000256" key="4">
    <source>
        <dbReference type="ARBA" id="ARBA00023002"/>
    </source>
</evidence>
<dbReference type="InterPro" id="IPR036396">
    <property type="entry name" value="Cyt_P450_sf"/>
</dbReference>
<keyword evidence="2" id="KW-0349">Heme</keyword>
<evidence type="ECO:0000256" key="3">
    <source>
        <dbReference type="ARBA" id="ARBA00022723"/>
    </source>
</evidence>
<dbReference type="GO" id="GO:0004497">
    <property type="term" value="F:monooxygenase activity"/>
    <property type="evidence" value="ECO:0007669"/>
    <property type="project" value="UniProtKB-KW"/>
</dbReference>
<reference evidence="7 8" key="1">
    <citation type="submission" date="2018-11" db="EMBL/GenBank/DDBJ databases">
        <title>Sequencing the genomes of 1000 actinobacteria strains.</title>
        <authorList>
            <person name="Klenk H.-P."/>
        </authorList>
    </citation>
    <scope>NUCLEOTIDE SEQUENCE [LARGE SCALE GENOMIC DNA]</scope>
    <source>
        <strain evidence="7 8">DSM 44254</strain>
    </source>
</reference>
<evidence type="ECO:0000256" key="1">
    <source>
        <dbReference type="ARBA" id="ARBA00010617"/>
    </source>
</evidence>
<keyword evidence="3" id="KW-0479">Metal-binding</keyword>
<gene>
    <name evidence="7" type="ORF">EDD29_6854</name>
</gene>
<evidence type="ECO:0000256" key="6">
    <source>
        <dbReference type="ARBA" id="ARBA00023033"/>
    </source>
</evidence>
<dbReference type="GO" id="GO:0020037">
    <property type="term" value="F:heme binding"/>
    <property type="evidence" value="ECO:0007669"/>
    <property type="project" value="InterPro"/>
</dbReference>
<dbReference type="EMBL" id="RJKE01000001">
    <property type="protein sequence ID" value="ROO89167.1"/>
    <property type="molecule type" value="Genomic_DNA"/>
</dbReference>
<dbReference type="Gene3D" id="1.10.630.10">
    <property type="entry name" value="Cytochrome P450"/>
    <property type="match status" value="1"/>
</dbReference>
<evidence type="ECO:0000313" key="8">
    <source>
        <dbReference type="Proteomes" id="UP000272400"/>
    </source>
</evidence>
<dbReference type="Pfam" id="PF00067">
    <property type="entry name" value="p450"/>
    <property type="match status" value="1"/>
</dbReference>
<comment type="similarity">
    <text evidence="1">Belongs to the cytochrome P450 family.</text>
</comment>
<dbReference type="GO" id="GO:0005506">
    <property type="term" value="F:iron ion binding"/>
    <property type="evidence" value="ECO:0007669"/>
    <property type="project" value="InterPro"/>
</dbReference>
<dbReference type="RefSeq" id="WP_123668310.1">
    <property type="nucleotide sequence ID" value="NZ_RJKE01000001.1"/>
</dbReference>
<dbReference type="SUPFAM" id="SSF48264">
    <property type="entry name" value="Cytochrome P450"/>
    <property type="match status" value="1"/>
</dbReference>
<dbReference type="InterPro" id="IPR001128">
    <property type="entry name" value="Cyt_P450"/>
</dbReference>
<evidence type="ECO:0000256" key="2">
    <source>
        <dbReference type="ARBA" id="ARBA00022617"/>
    </source>
</evidence>
<keyword evidence="5" id="KW-0408">Iron</keyword>
<keyword evidence="8" id="KW-1185">Reference proteome</keyword>
<accession>A0A3N1D6K6</accession>
<dbReference type="Proteomes" id="UP000272400">
    <property type="component" value="Unassembled WGS sequence"/>
</dbReference>
<keyword evidence="6" id="KW-0503">Monooxygenase</keyword>
<name>A0A3N1D6K6_9ACTN</name>
<dbReference type="GO" id="GO:0016705">
    <property type="term" value="F:oxidoreductase activity, acting on paired donors, with incorporation or reduction of molecular oxygen"/>
    <property type="evidence" value="ECO:0007669"/>
    <property type="project" value="InterPro"/>
</dbReference>
<sequence>MVAIRARERTRADGVARVSPTDAALICGTVLVPLVARGLLARWPLMVDLGDLVDADRVSVRVLRRMRAKYGRGRVLLLRLPKRRLALVLDAEGVRRVLEGEPEPFTVANLEKRHAVGRFQPKGVLVSSGPERRARRLFNEEVLDTGRGLPRQAETFARVAREEAAVLLEFAKERGELRWDEMRVSWARVLRRIVLGDKARDDHAVTDTLFRLRREANWGYAPRSERTYKEFRGRLEAHLRRADEGSLAAVVARTPYGPETAPYDQVPQWLFAFDSAGLVLFRALALLASHPVHEARARTAIEQDPVALGYVRACVLESVRLWPTTPAILRDATRDVAWGGDVLPGGTGVLIPAVFTQRDSEALPYADAFTPDVWLDGTAGADWSVVPFSGGPAACPGQDVVMLASTVFLASLLAGGVFRQTGGRRPTPELPLPGSLSPYRLRFSVGGP</sequence>
<evidence type="ECO:0000256" key="5">
    <source>
        <dbReference type="ARBA" id="ARBA00023004"/>
    </source>
</evidence>
<keyword evidence="4" id="KW-0560">Oxidoreductase</keyword>
<organism evidence="7 8">
    <name type="scientific">Actinocorallia herbida</name>
    <dbReference type="NCBI Taxonomy" id="58109"/>
    <lineage>
        <taxon>Bacteria</taxon>
        <taxon>Bacillati</taxon>
        <taxon>Actinomycetota</taxon>
        <taxon>Actinomycetes</taxon>
        <taxon>Streptosporangiales</taxon>
        <taxon>Thermomonosporaceae</taxon>
        <taxon>Actinocorallia</taxon>
    </lineage>
</organism>